<dbReference type="PIRSF" id="PIRSF004729">
    <property type="entry name" value="MutL"/>
    <property type="match status" value="1"/>
</dbReference>
<dbReference type="InterPro" id="IPR006230">
    <property type="entry name" value="MutL"/>
</dbReference>
<name>A0A939HB68_9CLOT</name>
<dbReference type="Proteomes" id="UP000664218">
    <property type="component" value="Unassembled WGS sequence"/>
</dbReference>
<dbReference type="EMBL" id="JAFNJU010000004">
    <property type="protein sequence ID" value="MBO1264742.1"/>
    <property type="molecule type" value="Genomic_DNA"/>
</dbReference>
<proteinExistence type="predicted"/>
<dbReference type="AlphaFoldDB" id="A0A939HB68"/>
<sequence>MEAFLFIDFGSTYTKLTAVSAEEDVILATAKSYTTVETDVMDGYRKAYEDLVTRLDNGIEFTKKLACSSAAGGLKIVAIGLVPELTMEAAKRAALGAGARVTDVFSFKMNKSEVKKIRESRADMILLAGGTNGGNTDVILHNARMLRDGDIKVPIVVAGNKSCNDEIIDIFEGHMNYHITENVMPSLNNINVEPARETIRKIFMENIVKARGMSHVKEFISGILMPTPAAVLKAAEVLSEGTRDEDGIGDLAVIDIGGATTDVHTICEGAPSKPSVILRGLEEPVAKRTVEGDLGMRYSALSLYEAAGKRYLRRHQLKNLSDIDVGKEFDYRSRHTDFVPTKEEDIAFDEVMAKICVDISMKRHAGTVTQVYSPLGMMYSQEGKDLMELPYLVGTGGVIVNSKNPKDILKAGLFHEEDLESLKPRHPKYLLDEKYVLSALGLLAMVDEEKALRMLKKYIVEC</sequence>
<gene>
    <name evidence="1" type="ORF">J3A84_06835</name>
</gene>
<dbReference type="NCBIfam" id="TIGR01319">
    <property type="entry name" value="glmL_fam"/>
    <property type="match status" value="1"/>
</dbReference>
<dbReference type="NCBIfam" id="NF040745">
    <property type="entry name" value="accessory_GlmL"/>
    <property type="match status" value="1"/>
</dbReference>
<keyword evidence="2" id="KW-1185">Reference proteome</keyword>
<dbReference type="Pfam" id="PF13941">
    <property type="entry name" value="MutL"/>
    <property type="match status" value="1"/>
</dbReference>
<evidence type="ECO:0000313" key="1">
    <source>
        <dbReference type="EMBL" id="MBO1264742.1"/>
    </source>
</evidence>
<comment type="caution">
    <text evidence="1">The sequence shown here is derived from an EMBL/GenBank/DDBJ whole genome shotgun (WGS) entry which is preliminary data.</text>
</comment>
<organism evidence="1 2">
    <name type="scientific">Proteiniclasticum aestuarii</name>
    <dbReference type="NCBI Taxonomy" id="2817862"/>
    <lineage>
        <taxon>Bacteria</taxon>
        <taxon>Bacillati</taxon>
        <taxon>Bacillota</taxon>
        <taxon>Clostridia</taxon>
        <taxon>Eubacteriales</taxon>
        <taxon>Clostridiaceae</taxon>
        <taxon>Proteiniclasticum</taxon>
    </lineage>
</organism>
<protein>
    <submittedName>
        <fullName evidence="1">Glutamate mutase L</fullName>
    </submittedName>
</protein>
<accession>A0A939HB68</accession>
<evidence type="ECO:0000313" key="2">
    <source>
        <dbReference type="Proteomes" id="UP000664218"/>
    </source>
</evidence>
<reference evidence="1" key="1">
    <citation type="submission" date="2021-03" db="EMBL/GenBank/DDBJ databases">
        <title>Proteiniclasticum marinus sp. nov., isolated from tidal flat sediment.</title>
        <authorList>
            <person name="Namirimu T."/>
            <person name="Yang J.-A."/>
            <person name="Yang S.-H."/>
            <person name="Kim Y.-J."/>
            <person name="Kwon K.K."/>
        </authorList>
    </citation>
    <scope>NUCLEOTIDE SEQUENCE</scope>
    <source>
        <strain evidence="1">SCR006</strain>
    </source>
</reference>